<evidence type="ECO:0000313" key="1">
    <source>
        <dbReference type="EMBL" id="JAD71839.1"/>
    </source>
</evidence>
<organism evidence="1">
    <name type="scientific">Arundo donax</name>
    <name type="common">Giant reed</name>
    <name type="synonym">Donax arundinaceus</name>
    <dbReference type="NCBI Taxonomy" id="35708"/>
    <lineage>
        <taxon>Eukaryota</taxon>
        <taxon>Viridiplantae</taxon>
        <taxon>Streptophyta</taxon>
        <taxon>Embryophyta</taxon>
        <taxon>Tracheophyta</taxon>
        <taxon>Spermatophyta</taxon>
        <taxon>Magnoliopsida</taxon>
        <taxon>Liliopsida</taxon>
        <taxon>Poales</taxon>
        <taxon>Poaceae</taxon>
        <taxon>PACMAD clade</taxon>
        <taxon>Arundinoideae</taxon>
        <taxon>Arundineae</taxon>
        <taxon>Arundo</taxon>
    </lineage>
</organism>
<sequence length="48" mass="5781">MFYIEKRCQHTRNLEVETKFQKEELMRSIHIKQYSALIKLMTSTCGSE</sequence>
<protein>
    <submittedName>
        <fullName evidence="1">Uncharacterized protein</fullName>
    </submittedName>
</protein>
<accession>A0A0A9C6A8</accession>
<proteinExistence type="predicted"/>
<reference evidence="1" key="1">
    <citation type="submission" date="2014-09" db="EMBL/GenBank/DDBJ databases">
        <authorList>
            <person name="Magalhaes I.L.F."/>
            <person name="Oliveira U."/>
            <person name="Santos F.R."/>
            <person name="Vidigal T.H.D.A."/>
            <person name="Brescovit A.D."/>
            <person name="Santos A.J."/>
        </authorList>
    </citation>
    <scope>NUCLEOTIDE SEQUENCE</scope>
    <source>
        <tissue evidence="1">Shoot tissue taken approximately 20 cm above the soil surface</tissue>
    </source>
</reference>
<reference evidence="1" key="2">
    <citation type="journal article" date="2015" name="Data Brief">
        <title>Shoot transcriptome of the giant reed, Arundo donax.</title>
        <authorList>
            <person name="Barrero R.A."/>
            <person name="Guerrero F.D."/>
            <person name="Moolhuijzen P."/>
            <person name="Goolsby J.A."/>
            <person name="Tidwell J."/>
            <person name="Bellgard S.E."/>
            <person name="Bellgard M.I."/>
        </authorList>
    </citation>
    <scope>NUCLEOTIDE SEQUENCE</scope>
    <source>
        <tissue evidence="1">Shoot tissue taken approximately 20 cm above the soil surface</tissue>
    </source>
</reference>
<dbReference type="EMBL" id="GBRH01226056">
    <property type="protein sequence ID" value="JAD71839.1"/>
    <property type="molecule type" value="Transcribed_RNA"/>
</dbReference>
<name>A0A0A9C6A8_ARUDO</name>
<dbReference type="AlphaFoldDB" id="A0A0A9C6A8"/>